<reference evidence="3 4" key="1">
    <citation type="submission" date="2021-04" db="EMBL/GenBank/DDBJ databases">
        <authorList>
            <person name="Pira H."/>
            <person name="Risdian C."/>
            <person name="Wink J."/>
        </authorList>
    </citation>
    <scope>NUCLEOTIDE SEQUENCE [LARGE SCALE GENOMIC DNA]</scope>
    <source>
        <strain evidence="3 4">WHA3</strain>
    </source>
</reference>
<comment type="caution">
    <text evidence="3">The sequence shown here is derived from an EMBL/GenBank/DDBJ whole genome shotgun (WGS) entry which is preliminary data.</text>
</comment>
<keyword evidence="4" id="KW-1185">Reference proteome</keyword>
<organism evidence="3 4">
    <name type="scientific">Pacificimonas pallii</name>
    <dbReference type="NCBI Taxonomy" id="2827236"/>
    <lineage>
        <taxon>Bacteria</taxon>
        <taxon>Pseudomonadati</taxon>
        <taxon>Pseudomonadota</taxon>
        <taxon>Alphaproteobacteria</taxon>
        <taxon>Sphingomonadales</taxon>
        <taxon>Sphingosinicellaceae</taxon>
        <taxon>Pacificimonas</taxon>
    </lineage>
</organism>
<dbReference type="Proteomes" id="UP000722336">
    <property type="component" value="Unassembled WGS sequence"/>
</dbReference>
<dbReference type="PANTHER" id="PTHR12169:SF6">
    <property type="entry name" value="AFG1-LIKE ATPASE"/>
    <property type="match status" value="1"/>
</dbReference>
<protein>
    <submittedName>
        <fullName evidence="3">AFG1 family ATPase</fullName>
    </submittedName>
</protein>
<dbReference type="InterPro" id="IPR005654">
    <property type="entry name" value="ATPase_AFG1-like"/>
</dbReference>
<dbReference type="PANTHER" id="PTHR12169">
    <property type="entry name" value="ATPASE N2B"/>
    <property type="match status" value="1"/>
</dbReference>
<keyword evidence="1" id="KW-0547">Nucleotide-binding</keyword>
<dbReference type="EMBL" id="JAGSPA010000001">
    <property type="protein sequence ID" value="MBV7255988.1"/>
    <property type="molecule type" value="Genomic_DNA"/>
</dbReference>
<evidence type="ECO:0000256" key="2">
    <source>
        <dbReference type="ARBA" id="ARBA00022840"/>
    </source>
</evidence>
<evidence type="ECO:0000256" key="1">
    <source>
        <dbReference type="ARBA" id="ARBA00022741"/>
    </source>
</evidence>
<dbReference type="Pfam" id="PF03969">
    <property type="entry name" value="AFG1_ATPase"/>
    <property type="match status" value="1"/>
</dbReference>
<keyword evidence="2" id="KW-0067">ATP-binding</keyword>
<sequence length="368" mass="40418">MTTLTAYQALVAGGELRADPDQARAAERLQRLQDELEQVRETPGLFARLLGKSETPPPEGIYMWGEVGRGKSMLMDLFYGEVDIARKRRVHFAAFMLDVHGAMKAARAEDRDAMTAVIEKVAGEARLLAFDELQVTNVVDAMLLSRLFTALFAAGVTVVATSNRPPGDLYKDGLNRQLFLPFIDLLEARLDVVCLNGPTDYRLERLGAMDVYHVPNGEAATAALSEAFFRLTDYPVEDRANVPSAELEVGGGRTLTVPKSLKGVAVFSFRRLCGDARGSADYLAVAQTYHTVILVGVPVMGPDMRNEASRFVALIDALYNYKVKLLMAADAAPDDLYPSGDGSFEFKRTVSRLMEMQSRAYLEQGHGL</sequence>
<dbReference type="RefSeq" id="WP_218444403.1">
    <property type="nucleotide sequence ID" value="NZ_JAGSPA010000001.1"/>
</dbReference>
<gene>
    <name evidence="3" type="ORF">KCG44_04225</name>
</gene>
<dbReference type="NCBIfam" id="NF040713">
    <property type="entry name" value="ZapE"/>
    <property type="match status" value="1"/>
</dbReference>
<evidence type="ECO:0000313" key="3">
    <source>
        <dbReference type="EMBL" id="MBV7255988.1"/>
    </source>
</evidence>
<name>A0ABS6SC35_9SPHN</name>
<evidence type="ECO:0000313" key="4">
    <source>
        <dbReference type="Proteomes" id="UP000722336"/>
    </source>
</evidence>
<proteinExistence type="predicted"/>
<accession>A0ABS6SC35</accession>